<keyword evidence="6" id="KW-1185">Reference proteome</keyword>
<evidence type="ECO:0000256" key="1">
    <source>
        <dbReference type="ARBA" id="ARBA00010240"/>
    </source>
</evidence>
<dbReference type="InterPro" id="IPR002641">
    <property type="entry name" value="PNPLA_dom"/>
</dbReference>
<dbReference type="RefSeq" id="WP_073581000.1">
    <property type="nucleotide sequence ID" value="NZ_AP024897.1"/>
</dbReference>
<reference evidence="6" key="1">
    <citation type="submission" date="2016-12" db="EMBL/GenBank/DDBJ databases">
        <authorList>
            <person name="Rodrigo-Torres L."/>
            <person name="Arahal R.D."/>
            <person name="Lucena T."/>
        </authorList>
    </citation>
    <scope>NUCLEOTIDE SEQUENCE [LARGE SCALE GENOMIC DNA]</scope>
</reference>
<keyword evidence="3 5" id="KW-0378">Hydrolase</keyword>
<dbReference type="InterPro" id="IPR016035">
    <property type="entry name" value="Acyl_Trfase/lysoPLipase"/>
</dbReference>
<dbReference type="GO" id="GO:0047372">
    <property type="term" value="F:monoacylglycerol lipase activity"/>
    <property type="evidence" value="ECO:0007669"/>
    <property type="project" value="TreeGrafter"/>
</dbReference>
<feature type="short sequence motif" description="GXSXG" evidence="3">
    <location>
        <begin position="46"/>
        <end position="50"/>
    </location>
</feature>
<dbReference type="EC" id="3.1.1.-" evidence="5"/>
<protein>
    <submittedName>
        <fullName evidence="5">Putative sporulation hydrolase CotR</fullName>
        <ecNumber evidence="5">3.1.1.-</ecNumber>
    </submittedName>
</protein>
<evidence type="ECO:0000256" key="3">
    <source>
        <dbReference type="PROSITE-ProRule" id="PRU01161"/>
    </source>
</evidence>
<dbReference type="PANTHER" id="PTHR32176:SF92">
    <property type="entry name" value="XYLOSE ISOMERASE"/>
    <property type="match status" value="1"/>
</dbReference>
<comment type="similarity">
    <text evidence="1">Belongs to the patatin family.</text>
</comment>
<feature type="domain" description="PNPLA" evidence="4">
    <location>
        <begin position="6"/>
        <end position="190"/>
    </location>
</feature>
<dbReference type="PROSITE" id="PS51635">
    <property type="entry name" value="PNPLA"/>
    <property type="match status" value="1"/>
</dbReference>
<dbReference type="OrthoDB" id="9807112at2"/>
<evidence type="ECO:0000256" key="2">
    <source>
        <dbReference type="ARBA" id="ARBA00023098"/>
    </source>
</evidence>
<dbReference type="SUPFAM" id="SSF52151">
    <property type="entry name" value="FabD/lysophospholipase-like"/>
    <property type="match status" value="1"/>
</dbReference>
<accession>A0A1M7YSX8</accession>
<evidence type="ECO:0000313" key="6">
    <source>
        <dbReference type="Proteomes" id="UP000184600"/>
    </source>
</evidence>
<evidence type="ECO:0000313" key="5">
    <source>
        <dbReference type="EMBL" id="SHO55722.1"/>
    </source>
</evidence>
<dbReference type="CDD" id="cd07199">
    <property type="entry name" value="Pat17_PNPLA8_PNPLA9_like"/>
    <property type="match status" value="1"/>
</dbReference>
<comment type="caution">
    <text evidence="3">Lacks conserved residue(s) required for the propagation of feature annotation.</text>
</comment>
<gene>
    <name evidence="5" type="primary">cotR</name>
    <name evidence="5" type="ORF">VQ7734_01468</name>
</gene>
<dbReference type="GO" id="GO:0016042">
    <property type="term" value="P:lipid catabolic process"/>
    <property type="evidence" value="ECO:0007669"/>
    <property type="project" value="UniProtKB-UniRule"/>
</dbReference>
<dbReference type="STRING" id="1117707.VQ7734_01468"/>
<dbReference type="EMBL" id="FRFG01000017">
    <property type="protein sequence ID" value="SHO55722.1"/>
    <property type="molecule type" value="Genomic_DNA"/>
</dbReference>
<feature type="short sequence motif" description="GXGXXG" evidence="3">
    <location>
        <begin position="10"/>
        <end position="15"/>
    </location>
</feature>
<proteinExistence type="inferred from homology"/>
<dbReference type="Gene3D" id="3.40.1090.10">
    <property type="entry name" value="Cytosolic phospholipase A2 catalytic domain"/>
    <property type="match status" value="1"/>
</dbReference>
<keyword evidence="3" id="KW-0442">Lipid degradation</keyword>
<evidence type="ECO:0000259" key="4">
    <source>
        <dbReference type="PROSITE" id="PS51635"/>
    </source>
</evidence>
<feature type="active site" description="Proton acceptor" evidence="3">
    <location>
        <position position="177"/>
    </location>
</feature>
<dbReference type="AlphaFoldDB" id="A0A1M7YSX8"/>
<dbReference type="Pfam" id="PF01734">
    <property type="entry name" value="Patatin"/>
    <property type="match status" value="1"/>
</dbReference>
<keyword evidence="2 3" id="KW-0443">Lipid metabolism</keyword>
<dbReference type="Proteomes" id="UP000184600">
    <property type="component" value="Unassembled WGS sequence"/>
</dbReference>
<organism evidence="5 6">
    <name type="scientific">Vibrio quintilis</name>
    <dbReference type="NCBI Taxonomy" id="1117707"/>
    <lineage>
        <taxon>Bacteria</taxon>
        <taxon>Pseudomonadati</taxon>
        <taxon>Pseudomonadota</taxon>
        <taxon>Gammaproteobacteria</taxon>
        <taxon>Vibrionales</taxon>
        <taxon>Vibrionaceae</taxon>
        <taxon>Vibrio</taxon>
    </lineage>
</organism>
<dbReference type="GO" id="GO:0004620">
    <property type="term" value="F:phospholipase activity"/>
    <property type="evidence" value="ECO:0007669"/>
    <property type="project" value="TreeGrafter"/>
</dbReference>
<feature type="active site" description="Nucleophile" evidence="3">
    <location>
        <position position="48"/>
    </location>
</feature>
<dbReference type="PANTHER" id="PTHR32176">
    <property type="entry name" value="XYLOSE ISOMERASE"/>
    <property type="match status" value="1"/>
</dbReference>
<sequence length="337" mass="36686">MSKTILSVDGGGIRGAAVTQFLSRLEKQLQDKHGISLRDCVDFYAGTSTGSVITLALATSEMDITELNKLYTADNVKPIFSDNSRVSQVPGLYAPKYSGDSKTLAMQASFGDIKLSAVPDGKHVLAVAFDVTNRRPRMICSTREADRELLASAVADASGAAPTLYPSVELGEDWMIDGCVIADNPTMYAIAEARKEWRGTALDDFKVISIGTGCCTRKITGIESRKWGAAEWFTQGNFLDIVTNGMAVSYQAMNILKPGSYIRVNAEMRQQPGLPNPPDDAMDDCSAGNISKLKKMGDWWFELYGESVIQLLRDEYAGPSLDRVDSLTGKPIENILE</sequence>
<name>A0A1M7YSX8_9VIBR</name>